<sequence length="166" mass="17596">VNPTNAPVATTNAPVAPTNAPVAPTEPDTIYSLVFTSQDTFTPALANPQSQAFKDRADLTKRELEPIYREAYDTFENLNVISFRSGSIITNASLTFRTTTSTPTDNQVAVTLSEAVQVSQASALNINPNTIAVNGTVVTTSGASSHTSIFTATCLGMMSLLLCYIC</sequence>
<accession>A0A8T2NHS1</accession>
<dbReference type="InterPro" id="IPR036364">
    <property type="entry name" value="SEA_dom_sf"/>
</dbReference>
<dbReference type="SUPFAM" id="SSF82671">
    <property type="entry name" value="SEA domain"/>
    <property type="match status" value="1"/>
</dbReference>
<protein>
    <recommendedName>
        <fullName evidence="2">SEA domain-containing protein</fullName>
    </recommendedName>
</protein>
<comment type="caution">
    <text evidence="3">The sequence shown here is derived from an EMBL/GenBank/DDBJ whole genome shotgun (WGS) entry which is preliminary data.</text>
</comment>
<dbReference type="AlphaFoldDB" id="A0A8T2NHS1"/>
<dbReference type="PROSITE" id="PS50024">
    <property type="entry name" value="SEA"/>
    <property type="match status" value="1"/>
</dbReference>
<evidence type="ECO:0000256" key="1">
    <source>
        <dbReference type="SAM" id="MobiDB-lite"/>
    </source>
</evidence>
<dbReference type="InterPro" id="IPR000082">
    <property type="entry name" value="SEA_dom"/>
</dbReference>
<dbReference type="Proteomes" id="UP000824540">
    <property type="component" value="Unassembled WGS sequence"/>
</dbReference>
<feature type="region of interest" description="Disordered" evidence="1">
    <location>
        <begin position="1"/>
        <end position="22"/>
    </location>
</feature>
<organism evidence="3 4">
    <name type="scientific">Albula glossodonta</name>
    <name type="common">roundjaw bonefish</name>
    <dbReference type="NCBI Taxonomy" id="121402"/>
    <lineage>
        <taxon>Eukaryota</taxon>
        <taxon>Metazoa</taxon>
        <taxon>Chordata</taxon>
        <taxon>Craniata</taxon>
        <taxon>Vertebrata</taxon>
        <taxon>Euteleostomi</taxon>
        <taxon>Actinopterygii</taxon>
        <taxon>Neopterygii</taxon>
        <taxon>Teleostei</taxon>
        <taxon>Albuliformes</taxon>
        <taxon>Albulidae</taxon>
        <taxon>Albula</taxon>
    </lineage>
</organism>
<dbReference type="Gene3D" id="3.30.70.960">
    <property type="entry name" value="SEA domain"/>
    <property type="match status" value="1"/>
</dbReference>
<dbReference type="OrthoDB" id="8965174at2759"/>
<reference evidence="3" key="1">
    <citation type="thesis" date="2021" institute="BYU ScholarsArchive" country="Provo, UT, USA">
        <title>Applications of and Algorithms for Genome Assembly and Genomic Analyses with an Emphasis on Marine Teleosts.</title>
        <authorList>
            <person name="Pickett B.D."/>
        </authorList>
    </citation>
    <scope>NUCLEOTIDE SEQUENCE</scope>
    <source>
        <strain evidence="3">HI-2016</strain>
    </source>
</reference>
<gene>
    <name evidence="3" type="ORF">JZ751_003376</name>
</gene>
<evidence type="ECO:0000313" key="3">
    <source>
        <dbReference type="EMBL" id="KAG9335977.1"/>
    </source>
</evidence>
<evidence type="ECO:0000313" key="4">
    <source>
        <dbReference type="Proteomes" id="UP000824540"/>
    </source>
</evidence>
<name>A0A8T2NHS1_9TELE</name>
<proteinExistence type="predicted"/>
<dbReference type="SMART" id="SM00200">
    <property type="entry name" value="SEA"/>
    <property type="match status" value="1"/>
</dbReference>
<feature type="domain" description="SEA" evidence="2">
    <location>
        <begin position="27"/>
        <end position="143"/>
    </location>
</feature>
<keyword evidence="4" id="KW-1185">Reference proteome</keyword>
<dbReference type="Pfam" id="PF01390">
    <property type="entry name" value="SEA"/>
    <property type="match status" value="1"/>
</dbReference>
<feature type="non-terminal residue" evidence="3">
    <location>
        <position position="166"/>
    </location>
</feature>
<dbReference type="EMBL" id="JAFBMS010000104">
    <property type="protein sequence ID" value="KAG9335977.1"/>
    <property type="molecule type" value="Genomic_DNA"/>
</dbReference>
<evidence type="ECO:0000259" key="2">
    <source>
        <dbReference type="PROSITE" id="PS50024"/>
    </source>
</evidence>